<dbReference type="EMBL" id="LQOJ01000031">
    <property type="protein sequence ID" value="ORV04291.1"/>
    <property type="molecule type" value="Genomic_DNA"/>
</dbReference>
<keyword evidence="3" id="KW-1185">Reference proteome</keyword>
<accession>A0A1X1REX9</accession>
<organism evidence="2 3">
    <name type="scientific">Mycolicibacterium fallax</name>
    <name type="common">Mycobacterium fallax</name>
    <dbReference type="NCBI Taxonomy" id="1793"/>
    <lineage>
        <taxon>Bacteria</taxon>
        <taxon>Bacillati</taxon>
        <taxon>Actinomycetota</taxon>
        <taxon>Actinomycetes</taxon>
        <taxon>Mycobacteriales</taxon>
        <taxon>Mycobacteriaceae</taxon>
        <taxon>Mycolicibacterium</taxon>
    </lineage>
</organism>
<evidence type="ECO:0000313" key="2">
    <source>
        <dbReference type="EMBL" id="ORV04291.1"/>
    </source>
</evidence>
<evidence type="ECO:0000259" key="1">
    <source>
        <dbReference type="PROSITE" id="PS51178"/>
    </source>
</evidence>
<dbReference type="RefSeq" id="WP_085095274.1">
    <property type="nucleotide sequence ID" value="NZ_AP022603.1"/>
</dbReference>
<dbReference type="OrthoDB" id="4335972at2"/>
<sequence length="112" mass="11509">MRRTAALAITALLLAGPFATAGTAAADDDEGGSGVAMPDLRGGSLAEAQETMAHLDAGFPVELDSINIAGYPQKQYATNMWKVCSQLPKPGTAVTPETYAAVGVVRKGERCG</sequence>
<protein>
    <recommendedName>
        <fullName evidence="1">PASTA domain-containing protein</fullName>
    </recommendedName>
</protein>
<reference evidence="2 3" key="1">
    <citation type="submission" date="2016-01" db="EMBL/GenBank/DDBJ databases">
        <title>The new phylogeny of the genus Mycobacterium.</title>
        <authorList>
            <person name="Tarcisio F."/>
            <person name="Conor M."/>
            <person name="Antonella G."/>
            <person name="Elisabetta G."/>
            <person name="Giulia F.S."/>
            <person name="Sara T."/>
            <person name="Anna F."/>
            <person name="Clotilde B."/>
            <person name="Roberto B."/>
            <person name="Veronica D.S."/>
            <person name="Fabio R."/>
            <person name="Monica P."/>
            <person name="Olivier J."/>
            <person name="Enrico T."/>
            <person name="Nicola S."/>
        </authorList>
    </citation>
    <scope>NUCLEOTIDE SEQUENCE [LARGE SCALE GENOMIC DNA]</scope>
    <source>
        <strain evidence="2 3">DSM 44179</strain>
    </source>
</reference>
<proteinExistence type="predicted"/>
<dbReference type="Proteomes" id="UP000193484">
    <property type="component" value="Unassembled WGS sequence"/>
</dbReference>
<dbReference type="PROSITE" id="PS51178">
    <property type="entry name" value="PASTA"/>
    <property type="match status" value="1"/>
</dbReference>
<gene>
    <name evidence="2" type="ORF">AWC04_09080</name>
</gene>
<dbReference type="STRING" id="1793.AWC04_09080"/>
<dbReference type="InterPro" id="IPR005543">
    <property type="entry name" value="PASTA_dom"/>
</dbReference>
<comment type="caution">
    <text evidence="2">The sequence shown here is derived from an EMBL/GenBank/DDBJ whole genome shotgun (WGS) entry which is preliminary data.</text>
</comment>
<feature type="domain" description="PASTA" evidence="1">
    <location>
        <begin position="31"/>
        <end position="106"/>
    </location>
</feature>
<dbReference type="Gene3D" id="3.30.10.20">
    <property type="match status" value="1"/>
</dbReference>
<name>A0A1X1REX9_MYCFA</name>
<dbReference type="AlphaFoldDB" id="A0A1X1REX9"/>
<evidence type="ECO:0000313" key="3">
    <source>
        <dbReference type="Proteomes" id="UP000193484"/>
    </source>
</evidence>